<protein>
    <submittedName>
        <fullName evidence="1">Uncharacterized protein</fullName>
    </submittedName>
</protein>
<gene>
    <name evidence="1" type="ORF">DW105_18875</name>
</gene>
<dbReference type="EMBL" id="QRMN01000065">
    <property type="protein sequence ID" value="RHJ71253.1"/>
    <property type="molecule type" value="Genomic_DNA"/>
</dbReference>
<dbReference type="AlphaFoldDB" id="A0A415DCJ0"/>
<reference evidence="1 2" key="1">
    <citation type="submission" date="2018-08" db="EMBL/GenBank/DDBJ databases">
        <title>A genome reference for cultivated species of the human gut microbiota.</title>
        <authorList>
            <person name="Zou Y."/>
            <person name="Xue W."/>
            <person name="Luo G."/>
        </authorList>
    </citation>
    <scope>NUCLEOTIDE SEQUENCE [LARGE SCALE GENOMIC DNA]</scope>
    <source>
        <strain evidence="1 2">AM09-18</strain>
    </source>
</reference>
<organism evidence="1 2">
    <name type="scientific">Phocaeicola vulgatus</name>
    <name type="common">Bacteroides vulgatus</name>
    <dbReference type="NCBI Taxonomy" id="821"/>
    <lineage>
        <taxon>Bacteria</taxon>
        <taxon>Pseudomonadati</taxon>
        <taxon>Bacteroidota</taxon>
        <taxon>Bacteroidia</taxon>
        <taxon>Bacteroidales</taxon>
        <taxon>Bacteroidaceae</taxon>
        <taxon>Phocaeicola</taxon>
    </lineage>
</organism>
<proteinExistence type="predicted"/>
<name>A0A415DCJ0_PHOVU</name>
<sequence length="59" mass="7122">IRLFIFNILYRIAETLTKILQGEGIWMIFKFAFIEFKSENYLSHCHSTNYFAEKQVVKM</sequence>
<evidence type="ECO:0000313" key="2">
    <source>
        <dbReference type="Proteomes" id="UP000283958"/>
    </source>
</evidence>
<feature type="non-terminal residue" evidence="1">
    <location>
        <position position="1"/>
    </location>
</feature>
<dbReference type="Proteomes" id="UP000283958">
    <property type="component" value="Unassembled WGS sequence"/>
</dbReference>
<comment type="caution">
    <text evidence="1">The sequence shown here is derived from an EMBL/GenBank/DDBJ whole genome shotgun (WGS) entry which is preliminary data.</text>
</comment>
<evidence type="ECO:0000313" key="1">
    <source>
        <dbReference type="EMBL" id="RHJ71253.1"/>
    </source>
</evidence>
<accession>A0A415DCJ0</accession>